<name>A0A327MA34_9PROT</name>
<dbReference type="Pfam" id="PF13280">
    <property type="entry name" value="WYL"/>
    <property type="match status" value="1"/>
</dbReference>
<dbReference type="PANTHER" id="PTHR34580:SF1">
    <property type="entry name" value="PROTEIN PAFC"/>
    <property type="match status" value="1"/>
</dbReference>
<evidence type="ECO:0000313" key="3">
    <source>
        <dbReference type="EMBL" id="RAI59295.1"/>
    </source>
</evidence>
<dbReference type="RefSeq" id="WP_111469552.1">
    <property type="nucleotide sequence ID" value="NZ_QLIX01000005.1"/>
</dbReference>
<dbReference type="PANTHER" id="PTHR34580">
    <property type="match status" value="1"/>
</dbReference>
<dbReference type="OrthoDB" id="9807255at2"/>
<reference evidence="4" key="1">
    <citation type="submission" date="2018-06" db="EMBL/GenBank/DDBJ databases">
        <authorList>
            <person name="Khan S.A."/>
        </authorList>
    </citation>
    <scope>NUCLEOTIDE SEQUENCE [LARGE SCALE GENOMIC DNA]</scope>
    <source>
        <strain evidence="4">DB-1506</strain>
    </source>
</reference>
<dbReference type="PROSITE" id="PS52050">
    <property type="entry name" value="WYL"/>
    <property type="match status" value="1"/>
</dbReference>
<feature type="domain" description="WYL" evidence="2">
    <location>
        <begin position="46"/>
        <end position="110"/>
    </location>
</feature>
<evidence type="ECO:0000259" key="2">
    <source>
        <dbReference type="Pfam" id="PF13280"/>
    </source>
</evidence>
<dbReference type="EMBL" id="QLIX01000005">
    <property type="protein sequence ID" value="RAI59295.1"/>
    <property type="molecule type" value="Genomic_DNA"/>
</dbReference>
<evidence type="ECO:0000313" key="4">
    <source>
        <dbReference type="Proteomes" id="UP000249065"/>
    </source>
</evidence>
<organism evidence="3 4">
    <name type="scientific">Roseicella frigidaeris</name>
    <dbReference type="NCBI Taxonomy" id="2230885"/>
    <lineage>
        <taxon>Bacteria</taxon>
        <taxon>Pseudomonadati</taxon>
        <taxon>Pseudomonadota</taxon>
        <taxon>Alphaproteobacteria</taxon>
        <taxon>Acetobacterales</taxon>
        <taxon>Roseomonadaceae</taxon>
        <taxon>Roseicella</taxon>
    </lineage>
</organism>
<comment type="caution">
    <text evidence="3">The sequence shown here is derived from an EMBL/GenBank/DDBJ whole genome shotgun (WGS) entry which is preliminary data.</text>
</comment>
<protein>
    <recommendedName>
        <fullName evidence="2">WYL domain-containing protein</fullName>
    </recommendedName>
</protein>
<keyword evidence="4" id="KW-1185">Reference proteome</keyword>
<dbReference type="AlphaFoldDB" id="A0A327MA34"/>
<dbReference type="InterPro" id="IPR026881">
    <property type="entry name" value="WYL_dom"/>
</dbReference>
<proteinExistence type="predicted"/>
<gene>
    <name evidence="3" type="ORF">DOO78_09715</name>
</gene>
<dbReference type="InterPro" id="IPR051534">
    <property type="entry name" value="CBASS_pafABC_assoc_protein"/>
</dbReference>
<evidence type="ECO:0000256" key="1">
    <source>
        <dbReference type="SAM" id="MobiDB-lite"/>
    </source>
</evidence>
<dbReference type="Proteomes" id="UP000249065">
    <property type="component" value="Unassembled WGS sequence"/>
</dbReference>
<sequence>MAETAARTALAKLVALLPPPRPPGPAPAPRGRARTTGPEPAASHPATIRQAIAAEQRLHLRYADRQGAGSDRIIWPIALDDSGRPGMLAAWCELRRDFRHFRLDRILGVRPAGGPMPKRRRLLLAEWRLRQDEAGY</sequence>
<feature type="compositionally biased region" description="Pro residues" evidence="1">
    <location>
        <begin position="17"/>
        <end position="28"/>
    </location>
</feature>
<feature type="region of interest" description="Disordered" evidence="1">
    <location>
        <begin position="13"/>
        <end position="45"/>
    </location>
</feature>
<accession>A0A327MA34</accession>